<name>A0A0C1JSU6_9BACT</name>
<sequence length="299" mass="35294">MIKSFTGIKISLVVMQIYALNEKNEMIHAYHAHKKVNYRCIECNGYLRSRGGTLRQRHFYHLEPNRACHLHRKGIIHIHIQNHFYTCLPKGDCQLEYRVPEIGRIADVVWLSKKIVFEIQYSPITAEELSKRNHDYQKMGWSVVWVLHDKLYNQFRLSAAEQALQFLPHYFTNMDREGKGIFYDQFDYIQNGLRLYKMSPLSVDFSKFSLINDQELKEDCLYLIKQRAKNCSYYFSGDLIDLGNTSSASAYYQKAQEKEKAQLVQAKQKKMKYLLNGIKKGMGQTYQSIFRFLLEKVCH</sequence>
<dbReference type="InterPro" id="IPR010330">
    <property type="entry name" value="CoiA_nuc"/>
</dbReference>
<evidence type="ECO:0000259" key="1">
    <source>
        <dbReference type="Pfam" id="PF06054"/>
    </source>
</evidence>
<proteinExistence type="predicted"/>
<evidence type="ECO:0000313" key="2">
    <source>
        <dbReference type="EMBL" id="KIC74185.1"/>
    </source>
</evidence>
<gene>
    <name evidence="2" type="ORF">DB44_AP00390</name>
</gene>
<comment type="caution">
    <text evidence="2">The sequence shown here is derived from an EMBL/GenBank/DDBJ whole genome shotgun (WGS) entry which is preliminary data.</text>
</comment>
<evidence type="ECO:0000313" key="3">
    <source>
        <dbReference type="Proteomes" id="UP000031465"/>
    </source>
</evidence>
<organism evidence="2 3">
    <name type="scientific">Candidatus Protochlamydia amoebophila</name>
    <dbReference type="NCBI Taxonomy" id="362787"/>
    <lineage>
        <taxon>Bacteria</taxon>
        <taxon>Pseudomonadati</taxon>
        <taxon>Chlamydiota</taxon>
        <taxon>Chlamydiia</taxon>
        <taxon>Parachlamydiales</taxon>
        <taxon>Parachlamydiaceae</taxon>
        <taxon>Candidatus Protochlamydia</taxon>
    </lineage>
</organism>
<feature type="domain" description="Competence protein CoiA nuclease-like" evidence="1">
    <location>
        <begin position="91"/>
        <end position="165"/>
    </location>
</feature>
<protein>
    <recommendedName>
        <fullName evidence="1">Competence protein CoiA nuclease-like domain-containing protein</fullName>
    </recommendedName>
</protein>
<accession>A0A0C1JSU6</accession>
<reference evidence="2 3" key="1">
    <citation type="journal article" date="2014" name="Mol. Biol. Evol.">
        <title>Massive expansion of Ubiquitination-related gene families within the Chlamydiae.</title>
        <authorList>
            <person name="Domman D."/>
            <person name="Collingro A."/>
            <person name="Lagkouvardos I."/>
            <person name="Gehre L."/>
            <person name="Weinmaier T."/>
            <person name="Rattei T."/>
            <person name="Subtil A."/>
            <person name="Horn M."/>
        </authorList>
    </citation>
    <scope>NUCLEOTIDE SEQUENCE [LARGE SCALE GENOMIC DNA]</scope>
    <source>
        <strain evidence="2 3">EI2</strain>
    </source>
</reference>
<dbReference type="EMBL" id="JSAN01000014">
    <property type="protein sequence ID" value="KIC74185.1"/>
    <property type="molecule type" value="Genomic_DNA"/>
</dbReference>
<dbReference type="Proteomes" id="UP000031465">
    <property type="component" value="Unassembled WGS sequence"/>
</dbReference>
<dbReference type="AlphaFoldDB" id="A0A0C1JSU6"/>
<dbReference type="Pfam" id="PF06054">
    <property type="entry name" value="CoiA_nuc"/>
    <property type="match status" value="1"/>
</dbReference>
<dbReference type="PATRIC" id="fig|362787.3.peg.204"/>